<dbReference type="AlphaFoldDB" id="A0A9W9CUE3"/>
<dbReference type="PANTHER" id="PTHR44942">
    <property type="entry name" value="METHYLTRANSF_11 DOMAIN-CONTAINING PROTEIN"/>
    <property type="match status" value="1"/>
</dbReference>
<keyword evidence="6" id="KW-1185">Reference proteome</keyword>
<evidence type="ECO:0000256" key="3">
    <source>
        <dbReference type="ARBA" id="ARBA00022679"/>
    </source>
</evidence>
<dbReference type="GO" id="GO:0046547">
    <property type="term" value="F:trans-aconitate 3-methyltransferase activity"/>
    <property type="evidence" value="ECO:0007669"/>
    <property type="project" value="UniProtKB-EC"/>
</dbReference>
<dbReference type="Gene3D" id="3.40.50.150">
    <property type="entry name" value="Vaccinia Virus protein VP39"/>
    <property type="match status" value="1"/>
</dbReference>
<evidence type="ECO:0000259" key="4">
    <source>
        <dbReference type="Pfam" id="PF08241"/>
    </source>
</evidence>
<accession>A0A9W9CUE3</accession>
<dbReference type="Proteomes" id="UP001140453">
    <property type="component" value="Unassembled WGS sequence"/>
</dbReference>
<reference evidence="5" key="1">
    <citation type="submission" date="2022-10" db="EMBL/GenBank/DDBJ databases">
        <title>Tapping the CABI collections for fungal endophytes: first genome assemblies for Collariella, Neodidymelliopsis, Ascochyta clinopodiicola, Didymella pomorum, Didymosphaeria variabile, Neocosmospora piperis and Neocucurbitaria cava.</title>
        <authorList>
            <person name="Hill R."/>
        </authorList>
    </citation>
    <scope>NUCLEOTIDE SEQUENCE</scope>
    <source>
        <strain evidence="5">IMI 355082</strain>
    </source>
</reference>
<proteinExistence type="inferred from homology"/>
<protein>
    <submittedName>
        <fullName evidence="5">Trans-aconitate methyltransferase 1</fullName>
        <ecNumber evidence="5">2.1.1.145</ecNumber>
    </submittedName>
</protein>
<dbReference type="SUPFAM" id="SSF53335">
    <property type="entry name" value="S-adenosyl-L-methionine-dependent methyltransferases"/>
    <property type="match status" value="1"/>
</dbReference>
<name>A0A9W9CUE3_9PEZI</name>
<dbReference type="EMBL" id="JAPEVB010000005">
    <property type="protein sequence ID" value="KAJ4387349.1"/>
    <property type="molecule type" value="Genomic_DNA"/>
</dbReference>
<evidence type="ECO:0000256" key="1">
    <source>
        <dbReference type="ARBA" id="ARBA00008361"/>
    </source>
</evidence>
<dbReference type="Pfam" id="PF08241">
    <property type="entry name" value="Methyltransf_11"/>
    <property type="match status" value="1"/>
</dbReference>
<comment type="caution">
    <text evidence="5">The sequence shown here is derived from an EMBL/GenBank/DDBJ whole genome shotgun (WGS) entry which is preliminary data.</text>
</comment>
<dbReference type="GO" id="GO:0032259">
    <property type="term" value="P:methylation"/>
    <property type="evidence" value="ECO:0007669"/>
    <property type="project" value="UniProtKB-KW"/>
</dbReference>
<dbReference type="InterPro" id="IPR013216">
    <property type="entry name" value="Methyltransf_11"/>
</dbReference>
<evidence type="ECO:0000313" key="6">
    <source>
        <dbReference type="Proteomes" id="UP001140453"/>
    </source>
</evidence>
<keyword evidence="2 5" id="KW-0489">Methyltransferase</keyword>
<dbReference type="InterPro" id="IPR051052">
    <property type="entry name" value="Diverse_substrate_MTase"/>
</dbReference>
<dbReference type="EC" id="2.1.1.145" evidence="5"/>
<dbReference type="OrthoDB" id="10027013at2759"/>
<sequence>MATFLKQSFQHKQYAAFRPSYPKELYNTILNYHNANAGRQRLALDLGTGHGLVARQLAPRFNRIVGTDPSPGMVKQAQHLTANSPSMAYTRVSFRQGYAEETPFLEDHSVDLVTAGQAAHWFDYPRLWPELARLMRPGGSTLAFFGYKDHVLPSFPRASEIIQHYAYNVDPELLGSYWQQPGRSIVQDKLRKVQPPTEEWEDIQRVEYEPNTAKGPGGGQGTPFMKAKMTLGAMEEYIRTWSSFHTWQRKFPNRERRGIDGKGKGDVVDELMDAVRDAEPALRGDGSATGWKDIEVDVEWGSALLLARRK</sequence>
<feature type="domain" description="Methyltransferase type 11" evidence="4">
    <location>
        <begin position="44"/>
        <end position="141"/>
    </location>
</feature>
<gene>
    <name evidence="5" type="primary">TMT1_1</name>
    <name evidence="5" type="ORF">N0V93_007940</name>
</gene>
<dbReference type="InterPro" id="IPR029063">
    <property type="entry name" value="SAM-dependent_MTases_sf"/>
</dbReference>
<evidence type="ECO:0000313" key="5">
    <source>
        <dbReference type="EMBL" id="KAJ4387349.1"/>
    </source>
</evidence>
<dbReference type="PANTHER" id="PTHR44942:SF4">
    <property type="entry name" value="METHYLTRANSFERASE TYPE 11 DOMAIN-CONTAINING PROTEIN"/>
    <property type="match status" value="1"/>
</dbReference>
<evidence type="ECO:0000256" key="2">
    <source>
        <dbReference type="ARBA" id="ARBA00022603"/>
    </source>
</evidence>
<comment type="similarity">
    <text evidence="1">Belongs to the methyltransferase superfamily.</text>
</comment>
<organism evidence="5 6">
    <name type="scientific">Gnomoniopsis smithogilvyi</name>
    <dbReference type="NCBI Taxonomy" id="1191159"/>
    <lineage>
        <taxon>Eukaryota</taxon>
        <taxon>Fungi</taxon>
        <taxon>Dikarya</taxon>
        <taxon>Ascomycota</taxon>
        <taxon>Pezizomycotina</taxon>
        <taxon>Sordariomycetes</taxon>
        <taxon>Sordariomycetidae</taxon>
        <taxon>Diaporthales</taxon>
        <taxon>Gnomoniaceae</taxon>
        <taxon>Gnomoniopsis</taxon>
    </lineage>
</organism>
<keyword evidence="3 5" id="KW-0808">Transferase</keyword>
<dbReference type="CDD" id="cd02440">
    <property type="entry name" value="AdoMet_MTases"/>
    <property type="match status" value="1"/>
</dbReference>